<dbReference type="SUPFAM" id="SSF100934">
    <property type="entry name" value="Heat shock protein 70kD (HSP70), C-terminal subdomain"/>
    <property type="match status" value="1"/>
</dbReference>
<dbReference type="EMBL" id="CP093346">
    <property type="protein sequence ID" value="WOG96293.1"/>
    <property type="molecule type" value="Genomic_DNA"/>
</dbReference>
<reference evidence="6" key="1">
    <citation type="journal article" date="2016" name="Nat. Genet.">
        <title>A high-quality carrot genome assembly provides new insights into carotenoid accumulation and asterid genome evolution.</title>
        <authorList>
            <person name="Iorizzo M."/>
            <person name="Ellison S."/>
            <person name="Senalik D."/>
            <person name="Zeng P."/>
            <person name="Satapoomin P."/>
            <person name="Huang J."/>
            <person name="Bowman M."/>
            <person name="Iovene M."/>
            <person name="Sanseverino W."/>
            <person name="Cavagnaro P."/>
            <person name="Yildiz M."/>
            <person name="Macko-Podgorni A."/>
            <person name="Moranska E."/>
            <person name="Grzebelus E."/>
            <person name="Grzebelus D."/>
            <person name="Ashrafi H."/>
            <person name="Zheng Z."/>
            <person name="Cheng S."/>
            <person name="Spooner D."/>
            <person name="Van Deynze A."/>
            <person name="Simon P."/>
        </authorList>
    </citation>
    <scope>NUCLEOTIDE SEQUENCE</scope>
    <source>
        <tissue evidence="6">Leaf</tissue>
    </source>
</reference>
<dbReference type="SUPFAM" id="SSF53067">
    <property type="entry name" value="Actin-like ATPase domain"/>
    <property type="match status" value="2"/>
</dbReference>
<keyword evidence="2 5" id="KW-0547">Nucleotide-binding</keyword>
<evidence type="ECO:0000313" key="6">
    <source>
        <dbReference type="EMBL" id="WOG96293.1"/>
    </source>
</evidence>
<dbReference type="PROSITE" id="PS00329">
    <property type="entry name" value="HSP70_2"/>
    <property type="match status" value="1"/>
</dbReference>
<dbReference type="FunFam" id="3.30.420.40:FF:000465">
    <property type="entry name" value="Heat shock cognate 70 kDa protein 2"/>
    <property type="match status" value="1"/>
</dbReference>
<protein>
    <recommendedName>
        <fullName evidence="8">Heat shock protein 70</fullName>
    </recommendedName>
</protein>
<dbReference type="Gene3D" id="3.30.420.40">
    <property type="match status" value="2"/>
</dbReference>
<dbReference type="Proteomes" id="UP000077755">
    <property type="component" value="Chromosome 4"/>
</dbReference>
<evidence type="ECO:0000256" key="5">
    <source>
        <dbReference type="RuleBase" id="RU003322"/>
    </source>
</evidence>
<evidence type="ECO:0000256" key="4">
    <source>
        <dbReference type="ARBA" id="ARBA00023016"/>
    </source>
</evidence>
<dbReference type="PANTHER" id="PTHR19375">
    <property type="entry name" value="HEAT SHOCK PROTEIN 70KDA"/>
    <property type="match status" value="1"/>
</dbReference>
<name>A0AAF0WX38_DAUCS</name>
<evidence type="ECO:0000256" key="1">
    <source>
        <dbReference type="ARBA" id="ARBA00007381"/>
    </source>
</evidence>
<dbReference type="Gene3D" id="3.90.640.10">
    <property type="entry name" value="Actin, Chain A, domain 4"/>
    <property type="match status" value="1"/>
</dbReference>
<dbReference type="FunFam" id="3.90.640.10:FF:000002">
    <property type="entry name" value="Heat shock 70 kDa"/>
    <property type="match status" value="1"/>
</dbReference>
<reference evidence="6" key="2">
    <citation type="submission" date="2022-03" db="EMBL/GenBank/DDBJ databases">
        <title>Draft title - Genomic analysis of global carrot germplasm unveils the trajectory of domestication and the origin of high carotenoid orange carrot.</title>
        <authorList>
            <person name="Iorizzo M."/>
            <person name="Ellison S."/>
            <person name="Senalik D."/>
            <person name="Macko-Podgorni A."/>
            <person name="Grzebelus D."/>
            <person name="Bostan H."/>
            <person name="Rolling W."/>
            <person name="Curaba J."/>
            <person name="Simon P."/>
        </authorList>
    </citation>
    <scope>NUCLEOTIDE SEQUENCE</scope>
    <source>
        <tissue evidence="6">Leaf</tissue>
    </source>
</reference>
<keyword evidence="3 5" id="KW-0067">ATP-binding</keyword>
<dbReference type="FunFam" id="3.30.420.40:FF:000026">
    <property type="entry name" value="Heat shock protein 70"/>
    <property type="match status" value="1"/>
</dbReference>
<dbReference type="NCBIfam" id="NF001413">
    <property type="entry name" value="PRK00290.1"/>
    <property type="match status" value="1"/>
</dbReference>
<comment type="similarity">
    <text evidence="1 5">Belongs to the heat shock protein 70 family.</text>
</comment>
<keyword evidence="4" id="KW-0346">Stress response</keyword>
<gene>
    <name evidence="6" type="ORF">DCAR_0415628</name>
</gene>
<dbReference type="GO" id="GO:0006950">
    <property type="term" value="P:response to stress"/>
    <property type="evidence" value="ECO:0007669"/>
    <property type="project" value="UniProtKB-ARBA"/>
</dbReference>
<sequence length="641" mass="70493">METTPEKKGQGKGAVAIGIDLGTTYSCVAVWQNDGVEVIANDQGNRTTPSYVAFTDSERFIGDAAYNQVALNPVNSVFDAKRLIGRRFSDVSVQNDMKLWPFKVISGPGEKPMIVVNFKGVEKQFSAEEISSMVLLKMKITAEAYIGSLVKNAVVTVPAYFTDSQRQATKDAGTIAGLNVIRIINEPTAAAIAYGLNKDYASGSFVGEKNVLIFDLGGGTFDVSILTIEAGIFEVKATAGNTHLGGEDFDNRMLNYFVEEFNRKYKKDISGNSRSLRRLRTALERAKRTLSSYTQASVEVESLYEGVDFSSKISRAKFEELNLDLFLQCMEPVELCLKDAKMSKSSIHDVVIVGGSTRIPKVQQLLRDFFNGKELCKSINPDEAVAYGAAVQAAILSGNDSEKIQNIVLMDVNPLSLGIECAGQVASVVVPRNTTIPTTKRSRFTTSADYQKSAWFKVIEGERVKSTDNRLLGEFVLSGIPPALRGVAKLSATFDIDANGVLTVTGEDNATGVRNNVRITNSMGRLSKAEIERMISDAEKYKFEDELQAKRIQAMNTLENYLKTKRDFIHSIQVAIPVAARTSLEDAIGNTFRWLDGNRQAEVYEFEHKLQEIEHRWNQVFGGSGGGEYSGGLPKRQCTRP</sequence>
<dbReference type="Gene3D" id="3.30.30.30">
    <property type="match status" value="1"/>
</dbReference>
<evidence type="ECO:0000256" key="2">
    <source>
        <dbReference type="ARBA" id="ARBA00022741"/>
    </source>
</evidence>
<proteinExistence type="inferred from homology"/>
<dbReference type="CDD" id="cd10233">
    <property type="entry name" value="ASKHA_NBD_HSP70_HSPA1"/>
    <property type="match status" value="1"/>
</dbReference>
<dbReference type="Pfam" id="PF00012">
    <property type="entry name" value="HSP70"/>
    <property type="match status" value="1"/>
</dbReference>
<dbReference type="GO" id="GO:0005524">
    <property type="term" value="F:ATP binding"/>
    <property type="evidence" value="ECO:0007669"/>
    <property type="project" value="UniProtKB-KW"/>
</dbReference>
<dbReference type="InterPro" id="IPR043129">
    <property type="entry name" value="ATPase_NBD"/>
</dbReference>
<dbReference type="Gene3D" id="2.60.34.10">
    <property type="entry name" value="Substrate Binding Domain Of DNAk, Chain A, domain 1"/>
    <property type="match status" value="1"/>
</dbReference>
<dbReference type="InterPro" id="IPR029047">
    <property type="entry name" value="HSP70_peptide-bd_sf"/>
</dbReference>
<accession>A0AAF0WX38</accession>
<dbReference type="InterPro" id="IPR029048">
    <property type="entry name" value="HSP70_C_sf"/>
</dbReference>
<dbReference type="AlphaFoldDB" id="A0AAF0WX38"/>
<keyword evidence="7" id="KW-1185">Reference proteome</keyword>
<dbReference type="FunFam" id="3.30.420.40:FF:000172">
    <property type="entry name" value="Heat shock 70 kDa protein"/>
    <property type="match status" value="1"/>
</dbReference>
<dbReference type="PRINTS" id="PR00301">
    <property type="entry name" value="HEATSHOCK70"/>
</dbReference>
<evidence type="ECO:0008006" key="8">
    <source>
        <dbReference type="Google" id="ProtNLM"/>
    </source>
</evidence>
<dbReference type="InterPro" id="IPR013126">
    <property type="entry name" value="Hsp_70_fam"/>
</dbReference>
<evidence type="ECO:0000313" key="7">
    <source>
        <dbReference type="Proteomes" id="UP000077755"/>
    </source>
</evidence>
<dbReference type="FunFam" id="2.60.34.10:FF:000023">
    <property type="entry name" value="70 kDa heat shock cognate protein"/>
    <property type="match status" value="1"/>
</dbReference>
<dbReference type="FunFam" id="3.30.30.30:FF:000001">
    <property type="entry name" value="heat shock 70 kDa protein-like"/>
    <property type="match status" value="1"/>
</dbReference>
<dbReference type="SUPFAM" id="SSF100920">
    <property type="entry name" value="Heat shock protein 70kD (HSP70), peptide-binding domain"/>
    <property type="match status" value="1"/>
</dbReference>
<dbReference type="GO" id="GO:0140662">
    <property type="term" value="F:ATP-dependent protein folding chaperone"/>
    <property type="evidence" value="ECO:0007669"/>
    <property type="project" value="InterPro"/>
</dbReference>
<dbReference type="InterPro" id="IPR018181">
    <property type="entry name" value="Heat_shock_70_CS"/>
</dbReference>
<dbReference type="Gene3D" id="1.20.1270.10">
    <property type="match status" value="1"/>
</dbReference>
<dbReference type="PROSITE" id="PS00297">
    <property type="entry name" value="HSP70_1"/>
    <property type="match status" value="1"/>
</dbReference>
<evidence type="ECO:0000256" key="3">
    <source>
        <dbReference type="ARBA" id="ARBA00022840"/>
    </source>
</evidence>
<dbReference type="KEGG" id="dcr:108216229"/>
<organism evidence="6 7">
    <name type="scientific">Daucus carota subsp. sativus</name>
    <name type="common">Carrot</name>
    <dbReference type="NCBI Taxonomy" id="79200"/>
    <lineage>
        <taxon>Eukaryota</taxon>
        <taxon>Viridiplantae</taxon>
        <taxon>Streptophyta</taxon>
        <taxon>Embryophyta</taxon>
        <taxon>Tracheophyta</taxon>
        <taxon>Spermatophyta</taxon>
        <taxon>Magnoliopsida</taxon>
        <taxon>eudicotyledons</taxon>
        <taxon>Gunneridae</taxon>
        <taxon>Pentapetalae</taxon>
        <taxon>asterids</taxon>
        <taxon>campanulids</taxon>
        <taxon>Apiales</taxon>
        <taxon>Apiaceae</taxon>
        <taxon>Apioideae</taxon>
        <taxon>Scandiceae</taxon>
        <taxon>Daucinae</taxon>
        <taxon>Daucus</taxon>
        <taxon>Daucus sect. Daucus</taxon>
    </lineage>
</organism>
<dbReference type="PROSITE" id="PS01036">
    <property type="entry name" value="HSP70_3"/>
    <property type="match status" value="1"/>
</dbReference>